<protein>
    <recommendedName>
        <fullName evidence="3">DUF659 domain-containing protein</fullName>
    </recommendedName>
</protein>
<dbReference type="EMBL" id="LLXH01003376">
    <property type="protein sequence ID" value="PKC54300.1"/>
    <property type="molecule type" value="Genomic_DNA"/>
</dbReference>
<dbReference type="InterPro" id="IPR033375">
    <property type="entry name" value="Cggbp1"/>
</dbReference>
<name>A0A2N0QTH5_9GLOM</name>
<comment type="caution">
    <text evidence="1">The sequence shown here is derived from an EMBL/GenBank/DDBJ whole genome shotgun (WGS) entry which is preliminary data.</text>
</comment>
<evidence type="ECO:0008006" key="3">
    <source>
        <dbReference type="Google" id="ProtNLM"/>
    </source>
</evidence>
<dbReference type="PANTHER" id="PTHR32344">
    <property type="entry name" value="U1-TYPE DOMAIN-CONTAINING PROTEIN"/>
    <property type="match status" value="1"/>
</dbReference>
<dbReference type="GO" id="GO:0006357">
    <property type="term" value="P:regulation of transcription by RNA polymerase II"/>
    <property type="evidence" value="ECO:0007669"/>
    <property type="project" value="InterPro"/>
</dbReference>
<evidence type="ECO:0000313" key="2">
    <source>
        <dbReference type="Proteomes" id="UP000232688"/>
    </source>
</evidence>
<evidence type="ECO:0000313" key="1">
    <source>
        <dbReference type="EMBL" id="PKC54300.1"/>
    </source>
</evidence>
<dbReference type="PANTHER" id="PTHR32344:SF1">
    <property type="entry name" value="U1-TYPE DOMAIN-CONTAINING PROTEIN"/>
    <property type="match status" value="1"/>
</dbReference>
<dbReference type="GO" id="GO:0003690">
    <property type="term" value="F:double-stranded DNA binding"/>
    <property type="evidence" value="ECO:0007669"/>
    <property type="project" value="InterPro"/>
</dbReference>
<proteinExistence type="predicted"/>
<dbReference type="GO" id="GO:0005634">
    <property type="term" value="C:nucleus"/>
    <property type="evidence" value="ECO:0007669"/>
    <property type="project" value="InterPro"/>
</dbReference>
<accession>A0A2N0QTH5</accession>
<reference evidence="1 2" key="1">
    <citation type="submission" date="2017-10" db="EMBL/GenBank/DDBJ databases">
        <title>Extensive intraspecific genome diversity in a model arbuscular mycorrhizal fungus.</title>
        <authorList>
            <person name="Chen E.C.H."/>
            <person name="Morin E."/>
            <person name="Baudet D."/>
            <person name="Noel J."/>
            <person name="Ndikumana S."/>
            <person name="Charron P."/>
            <person name="St-Onge C."/>
            <person name="Giorgi J."/>
            <person name="Grigoriev I.V."/>
            <person name="Roux C."/>
            <person name="Martin F.M."/>
            <person name="Corradi N."/>
        </authorList>
    </citation>
    <scope>NUCLEOTIDE SEQUENCE [LARGE SCALE GENOMIC DNA]</scope>
    <source>
        <strain evidence="1 2">A1</strain>
    </source>
</reference>
<dbReference type="AlphaFoldDB" id="A0A2N0QTH5"/>
<organism evidence="1 2">
    <name type="scientific">Rhizophagus irregularis</name>
    <dbReference type="NCBI Taxonomy" id="588596"/>
    <lineage>
        <taxon>Eukaryota</taxon>
        <taxon>Fungi</taxon>
        <taxon>Fungi incertae sedis</taxon>
        <taxon>Mucoromycota</taxon>
        <taxon>Glomeromycotina</taxon>
        <taxon>Glomeromycetes</taxon>
        <taxon>Glomerales</taxon>
        <taxon>Glomeraceae</taxon>
        <taxon>Rhizophagus</taxon>
    </lineage>
</organism>
<dbReference type="Proteomes" id="UP000232688">
    <property type="component" value="Unassembled WGS sequence"/>
</dbReference>
<reference evidence="1 2" key="2">
    <citation type="submission" date="2017-10" db="EMBL/GenBank/DDBJ databases">
        <title>Genome analyses suggest a sexual origin of heterokaryosis in a supposedly ancient asexual fungus.</title>
        <authorList>
            <person name="Corradi N."/>
            <person name="Sedzielewska K."/>
            <person name="Noel J."/>
            <person name="Charron P."/>
            <person name="Farinelli L."/>
            <person name="Marton T."/>
            <person name="Kruger M."/>
            <person name="Pelin A."/>
            <person name="Brachmann A."/>
            <person name="Corradi N."/>
        </authorList>
    </citation>
    <scope>NUCLEOTIDE SEQUENCE [LARGE SCALE GENOMIC DNA]</scope>
    <source>
        <strain evidence="1 2">A1</strain>
    </source>
</reference>
<dbReference type="VEuPathDB" id="FungiDB:FUN_004721"/>
<sequence length="140" mass="15934">MGQVLTTILTHFNISFNLPRLFLSDSAAYMKKCYREVLLPLMPQLIHVPCCAHIINLIGYVYQIIFVKAFAIADIPLEKVNSLLPFFKKHVKNGGSIPHAPTLRQNYLPNIFDKHYQSLKLLFDSKPVAIIMDETTDDCA</sequence>
<gene>
    <name evidence="1" type="ORF">RhiirA1_477592</name>
</gene>
<dbReference type="VEuPathDB" id="FungiDB:RhiirA1_477592"/>